<dbReference type="AlphaFoldDB" id="A0A6P8TK10"/>
<dbReference type="PROSITE" id="PS50950">
    <property type="entry name" value="ZF_THAP"/>
    <property type="match status" value="1"/>
</dbReference>
<sequence length="695" mass="78845">MYKTSKRCVVVGCDYPDKTLHSMPTSEKDKKLWMDFIYNGNVPEYQNKCMVVCSKHFTADLFINLSQVKSGFATKLRLKTGSIPTIRNTNSEAASTSEDISHIPRIKVDAACQTDPPPQRSVRTQLSWRTLRPSRSIAVQAQASHRNVGVGTKTVPLEAPLPDLPPDPIERPSERSSVDSEEEDEDPFEGIPTMDIDDSQDPTYDPTESIADDTETTDMLVQAPKPPHKINTYIVYETCLMELFEVCPVCRRVCDVQTTKMGTFISVQQLCPHCQFARHWNSQPILGSTPAGNLQLSAATYVNGLSFYKLGKVFKAMNMQLFKYNTFRRHARMFIEPAVVSYWKTSQEDMLRKLREEEKVVVGGDMKAVSPGTKFGSYTLMDLKNNKVVDLQLVQSNEVGGSKHMEKEGLKRSLEWLKERGVTPDCIVTDRHRQIQEFLRESSVTQLYDVGHIEKGISKQLLKAAKKRDCEQLREWLKSIRKHIYWTAATSTSGPERVAKWTSILNHVQGHEDPLFPKCLHPLPVTRDKGEWLAAGTQAFHKLEKVLSNERVLNDVEKLSPHHQTSPLKAFHSAILRFAPQNVVFPFLGMLCRNERLYLAAIHYNERAERPTSSTGDPPYELQTPEAREGECRAKAIKTDPTFRYVDNLMDLIFDQVFVDPAPFTEEVLKIPVPEDLTGRRSAQNMLRGSILTAF</sequence>
<dbReference type="SUPFAM" id="SSF57716">
    <property type="entry name" value="Glucocorticoid receptor-like (DNA-binding domain)"/>
    <property type="match status" value="1"/>
</dbReference>
<dbReference type="InterPro" id="IPR006612">
    <property type="entry name" value="THAP_Znf"/>
</dbReference>
<feature type="compositionally biased region" description="Acidic residues" evidence="6">
    <location>
        <begin position="179"/>
        <end position="188"/>
    </location>
</feature>
<evidence type="ECO:0000313" key="9">
    <source>
        <dbReference type="RefSeq" id="XP_034058089.1"/>
    </source>
</evidence>
<feature type="domain" description="THAP-type" evidence="7">
    <location>
        <begin position="1"/>
        <end position="87"/>
    </location>
</feature>
<evidence type="ECO:0000256" key="4">
    <source>
        <dbReference type="ARBA" id="ARBA00023125"/>
    </source>
</evidence>
<dbReference type="GeneID" id="117537028"/>
<name>A0A6P8TK10_GYMAC</name>
<keyword evidence="8" id="KW-1185">Reference proteome</keyword>
<dbReference type="GO" id="GO:0003677">
    <property type="term" value="F:DNA binding"/>
    <property type="evidence" value="ECO:0007669"/>
    <property type="project" value="UniProtKB-UniRule"/>
</dbReference>
<keyword evidence="3" id="KW-0862">Zinc</keyword>
<feature type="region of interest" description="Disordered" evidence="6">
    <location>
        <begin position="608"/>
        <end position="628"/>
    </location>
</feature>
<organism evidence="8 10">
    <name type="scientific">Gymnodraco acuticeps</name>
    <name type="common">Antarctic dragonfish</name>
    <dbReference type="NCBI Taxonomy" id="8218"/>
    <lineage>
        <taxon>Eukaryota</taxon>
        <taxon>Metazoa</taxon>
        <taxon>Chordata</taxon>
        <taxon>Craniata</taxon>
        <taxon>Vertebrata</taxon>
        <taxon>Euteleostomi</taxon>
        <taxon>Actinopterygii</taxon>
        <taxon>Neopterygii</taxon>
        <taxon>Teleostei</taxon>
        <taxon>Neoteleostei</taxon>
        <taxon>Acanthomorphata</taxon>
        <taxon>Eupercaria</taxon>
        <taxon>Perciformes</taxon>
        <taxon>Notothenioidei</taxon>
        <taxon>Bathydraconidae</taxon>
        <taxon>Gymnodraco</taxon>
    </lineage>
</organism>
<dbReference type="GO" id="GO:0008270">
    <property type="term" value="F:zinc ion binding"/>
    <property type="evidence" value="ECO:0007669"/>
    <property type="project" value="UniProtKB-KW"/>
</dbReference>
<dbReference type="Pfam" id="PF05485">
    <property type="entry name" value="THAP"/>
    <property type="match status" value="1"/>
</dbReference>
<evidence type="ECO:0000313" key="10">
    <source>
        <dbReference type="RefSeq" id="XP_034058090.1"/>
    </source>
</evidence>
<proteinExistence type="predicted"/>
<evidence type="ECO:0000256" key="2">
    <source>
        <dbReference type="ARBA" id="ARBA00022771"/>
    </source>
</evidence>
<dbReference type="SMART" id="SM00980">
    <property type="entry name" value="THAP"/>
    <property type="match status" value="1"/>
</dbReference>
<dbReference type="RefSeq" id="XP_034058090.1">
    <property type="nucleotide sequence ID" value="XM_034202199.1"/>
</dbReference>
<evidence type="ECO:0000256" key="6">
    <source>
        <dbReference type="SAM" id="MobiDB-lite"/>
    </source>
</evidence>
<keyword evidence="4 5" id="KW-0238">DNA-binding</keyword>
<dbReference type="PANTHER" id="PTHR31751:SF44">
    <property type="entry name" value="SI:CH211-211K8.4-RELATED"/>
    <property type="match status" value="1"/>
</dbReference>
<gene>
    <name evidence="9 10" type="primary">LOC117537028</name>
</gene>
<reference evidence="9 10" key="1">
    <citation type="submission" date="2025-04" db="UniProtKB">
        <authorList>
            <consortium name="RefSeq"/>
        </authorList>
    </citation>
    <scope>IDENTIFICATION</scope>
</reference>
<evidence type="ECO:0000256" key="5">
    <source>
        <dbReference type="PROSITE-ProRule" id="PRU00309"/>
    </source>
</evidence>
<keyword evidence="1" id="KW-0479">Metal-binding</keyword>
<dbReference type="PANTHER" id="PTHR31751">
    <property type="entry name" value="SI:CH211-108C17.2-RELATED-RELATED"/>
    <property type="match status" value="1"/>
</dbReference>
<accession>A0A6P8TK10</accession>
<dbReference type="RefSeq" id="XP_034058089.1">
    <property type="nucleotide sequence ID" value="XM_034202198.1"/>
</dbReference>
<evidence type="ECO:0000259" key="7">
    <source>
        <dbReference type="PROSITE" id="PS50950"/>
    </source>
</evidence>
<evidence type="ECO:0000313" key="8">
    <source>
        <dbReference type="Proteomes" id="UP000515161"/>
    </source>
</evidence>
<evidence type="ECO:0000256" key="1">
    <source>
        <dbReference type="ARBA" id="ARBA00022723"/>
    </source>
</evidence>
<evidence type="ECO:0000256" key="3">
    <source>
        <dbReference type="ARBA" id="ARBA00022833"/>
    </source>
</evidence>
<feature type="region of interest" description="Disordered" evidence="6">
    <location>
        <begin position="140"/>
        <end position="206"/>
    </location>
</feature>
<dbReference type="KEGG" id="gacu:117537028"/>
<dbReference type="Proteomes" id="UP000515161">
    <property type="component" value="Unplaced"/>
</dbReference>
<feature type="compositionally biased region" description="Basic and acidic residues" evidence="6">
    <location>
        <begin position="168"/>
        <end position="178"/>
    </location>
</feature>
<protein>
    <submittedName>
        <fullName evidence="9 10">Uncharacterized protein LOC117537028 isoform X1</fullName>
    </submittedName>
</protein>
<dbReference type="OrthoDB" id="5814287at2759"/>
<keyword evidence="2 5" id="KW-0863">Zinc-finger</keyword>